<keyword evidence="2" id="KW-1185">Reference proteome</keyword>
<name>A0A0D0DSY5_9AGAM</name>
<dbReference type="EMBL" id="KN824969">
    <property type="protein sequence ID" value="KIK96768.1"/>
    <property type="molecule type" value="Genomic_DNA"/>
</dbReference>
<gene>
    <name evidence="1" type="ORF">PAXRUDRAFT_825600</name>
</gene>
<dbReference type="AlphaFoldDB" id="A0A0D0DSY5"/>
<reference evidence="1 2" key="1">
    <citation type="submission" date="2014-04" db="EMBL/GenBank/DDBJ databases">
        <authorList>
            <consortium name="DOE Joint Genome Institute"/>
            <person name="Kuo A."/>
            <person name="Kohler A."/>
            <person name="Jargeat P."/>
            <person name="Nagy L.G."/>
            <person name="Floudas D."/>
            <person name="Copeland A."/>
            <person name="Barry K.W."/>
            <person name="Cichocki N."/>
            <person name="Veneault-Fourrey C."/>
            <person name="LaButti K."/>
            <person name="Lindquist E.A."/>
            <person name="Lipzen A."/>
            <person name="Lundell T."/>
            <person name="Morin E."/>
            <person name="Murat C."/>
            <person name="Sun H."/>
            <person name="Tunlid A."/>
            <person name="Henrissat B."/>
            <person name="Grigoriev I.V."/>
            <person name="Hibbett D.S."/>
            <person name="Martin F."/>
            <person name="Nordberg H.P."/>
            <person name="Cantor M.N."/>
            <person name="Hua S.X."/>
        </authorList>
    </citation>
    <scope>NUCLEOTIDE SEQUENCE [LARGE SCALE GENOMIC DNA]</scope>
    <source>
        <strain evidence="1 2">Ve08.2h10</strain>
    </source>
</reference>
<evidence type="ECO:0000313" key="2">
    <source>
        <dbReference type="Proteomes" id="UP000054538"/>
    </source>
</evidence>
<evidence type="ECO:0000313" key="1">
    <source>
        <dbReference type="EMBL" id="KIK96768.1"/>
    </source>
</evidence>
<accession>A0A0D0DSY5</accession>
<organism evidence="1 2">
    <name type="scientific">Paxillus rubicundulus Ve08.2h10</name>
    <dbReference type="NCBI Taxonomy" id="930991"/>
    <lineage>
        <taxon>Eukaryota</taxon>
        <taxon>Fungi</taxon>
        <taxon>Dikarya</taxon>
        <taxon>Basidiomycota</taxon>
        <taxon>Agaricomycotina</taxon>
        <taxon>Agaricomycetes</taxon>
        <taxon>Agaricomycetidae</taxon>
        <taxon>Boletales</taxon>
        <taxon>Paxilineae</taxon>
        <taxon>Paxillaceae</taxon>
        <taxon>Paxillus</taxon>
    </lineage>
</organism>
<dbReference type="InParanoid" id="A0A0D0DSY5"/>
<dbReference type="Proteomes" id="UP000054538">
    <property type="component" value="Unassembled WGS sequence"/>
</dbReference>
<sequence length="63" mass="6932">MPPPQAETLSPIVDFPTPDPLPQEFLQLPLPVALAGAQDSARRKKSKTARIDGFKVHWARLSV</sequence>
<dbReference type="OrthoDB" id="60033at2759"/>
<proteinExistence type="predicted"/>
<dbReference type="HOGENOM" id="CLU_2886446_0_0_1"/>
<reference evidence="2" key="2">
    <citation type="submission" date="2015-01" db="EMBL/GenBank/DDBJ databases">
        <title>Evolutionary Origins and Diversification of the Mycorrhizal Mutualists.</title>
        <authorList>
            <consortium name="DOE Joint Genome Institute"/>
            <consortium name="Mycorrhizal Genomics Consortium"/>
            <person name="Kohler A."/>
            <person name="Kuo A."/>
            <person name="Nagy L.G."/>
            <person name="Floudas D."/>
            <person name="Copeland A."/>
            <person name="Barry K.W."/>
            <person name="Cichocki N."/>
            <person name="Veneault-Fourrey C."/>
            <person name="LaButti K."/>
            <person name="Lindquist E.A."/>
            <person name="Lipzen A."/>
            <person name="Lundell T."/>
            <person name="Morin E."/>
            <person name="Murat C."/>
            <person name="Riley R."/>
            <person name="Ohm R."/>
            <person name="Sun H."/>
            <person name="Tunlid A."/>
            <person name="Henrissat B."/>
            <person name="Grigoriev I.V."/>
            <person name="Hibbett D.S."/>
            <person name="Martin F."/>
        </authorList>
    </citation>
    <scope>NUCLEOTIDE SEQUENCE [LARGE SCALE GENOMIC DNA]</scope>
    <source>
        <strain evidence="2">Ve08.2h10</strain>
    </source>
</reference>
<protein>
    <submittedName>
        <fullName evidence="1">Uncharacterized protein</fullName>
    </submittedName>
</protein>